<accession>A0A6A7BCV1</accession>
<organism evidence="1 2">
    <name type="scientific">Plenodomus tracheiphilus IPT5</name>
    <dbReference type="NCBI Taxonomy" id="1408161"/>
    <lineage>
        <taxon>Eukaryota</taxon>
        <taxon>Fungi</taxon>
        <taxon>Dikarya</taxon>
        <taxon>Ascomycota</taxon>
        <taxon>Pezizomycotina</taxon>
        <taxon>Dothideomycetes</taxon>
        <taxon>Pleosporomycetidae</taxon>
        <taxon>Pleosporales</taxon>
        <taxon>Pleosporineae</taxon>
        <taxon>Leptosphaeriaceae</taxon>
        <taxon>Plenodomus</taxon>
    </lineage>
</organism>
<protein>
    <submittedName>
        <fullName evidence="1">Uncharacterized protein</fullName>
    </submittedName>
</protein>
<dbReference type="OrthoDB" id="9992747at2759"/>
<name>A0A6A7BCV1_9PLEO</name>
<keyword evidence="2" id="KW-1185">Reference proteome</keyword>
<evidence type="ECO:0000313" key="1">
    <source>
        <dbReference type="EMBL" id="KAF2853244.1"/>
    </source>
</evidence>
<reference evidence="1" key="1">
    <citation type="submission" date="2020-01" db="EMBL/GenBank/DDBJ databases">
        <authorList>
            <consortium name="DOE Joint Genome Institute"/>
            <person name="Haridas S."/>
            <person name="Albert R."/>
            <person name="Binder M."/>
            <person name="Bloem J."/>
            <person name="Labutti K."/>
            <person name="Salamov A."/>
            <person name="Andreopoulos B."/>
            <person name="Baker S.E."/>
            <person name="Barry K."/>
            <person name="Bills G."/>
            <person name="Bluhm B.H."/>
            <person name="Cannon C."/>
            <person name="Castanera R."/>
            <person name="Culley D.E."/>
            <person name="Daum C."/>
            <person name="Ezra D."/>
            <person name="Gonzalez J.B."/>
            <person name="Henrissat B."/>
            <person name="Kuo A."/>
            <person name="Liang C."/>
            <person name="Lipzen A."/>
            <person name="Lutzoni F."/>
            <person name="Magnuson J."/>
            <person name="Mondo S."/>
            <person name="Nolan M."/>
            <person name="Ohm R."/>
            <person name="Pangilinan J."/>
            <person name="Park H.-J."/>
            <person name="Ramirez L."/>
            <person name="Alfaro M."/>
            <person name="Sun H."/>
            <person name="Tritt A."/>
            <person name="Yoshinaga Y."/>
            <person name="Zwiers L.-H."/>
            <person name="Turgeon B.G."/>
            <person name="Goodwin S.B."/>
            <person name="Spatafora J.W."/>
            <person name="Crous P.W."/>
            <person name="Grigoriev I.V."/>
        </authorList>
    </citation>
    <scope>NUCLEOTIDE SEQUENCE</scope>
    <source>
        <strain evidence="1">IPT5</strain>
    </source>
</reference>
<dbReference type="AlphaFoldDB" id="A0A6A7BCV1"/>
<gene>
    <name evidence="1" type="ORF">T440DRAFT_466220</name>
</gene>
<proteinExistence type="predicted"/>
<evidence type="ECO:0000313" key="2">
    <source>
        <dbReference type="Proteomes" id="UP000799423"/>
    </source>
</evidence>
<dbReference type="Proteomes" id="UP000799423">
    <property type="component" value="Unassembled WGS sequence"/>
</dbReference>
<dbReference type="EMBL" id="MU006296">
    <property type="protein sequence ID" value="KAF2853244.1"/>
    <property type="molecule type" value="Genomic_DNA"/>
</dbReference>
<sequence>MSATCITIVFLPYHVGLRDYSVGDGPNRLRKLSLIARLQDFEITVLYRRKYSQLMTTRAR</sequence>